<name>A0A1G5B2Q6_9BACL</name>
<keyword evidence="3" id="KW-1185">Reference proteome</keyword>
<dbReference type="GO" id="GO:0005737">
    <property type="term" value="C:cytoplasm"/>
    <property type="evidence" value="ECO:0007669"/>
    <property type="project" value="TreeGrafter"/>
</dbReference>
<evidence type="ECO:0000313" key="3">
    <source>
        <dbReference type="Proteomes" id="UP000198538"/>
    </source>
</evidence>
<dbReference type="PANTHER" id="PTHR10953">
    <property type="entry name" value="UBIQUITIN-ACTIVATING ENZYME E1"/>
    <property type="match status" value="1"/>
</dbReference>
<dbReference type="InterPro" id="IPR000594">
    <property type="entry name" value="ThiF_NAD_FAD-bd"/>
</dbReference>
<dbReference type="AlphaFoldDB" id="A0A1G5B2Q6"/>
<dbReference type="Proteomes" id="UP000198538">
    <property type="component" value="Unassembled WGS sequence"/>
</dbReference>
<dbReference type="Gene3D" id="3.40.50.720">
    <property type="entry name" value="NAD(P)-binding Rossmann-like Domain"/>
    <property type="match status" value="1"/>
</dbReference>
<dbReference type="InterPro" id="IPR035985">
    <property type="entry name" value="Ubiquitin-activating_enz"/>
</dbReference>
<protein>
    <submittedName>
        <fullName evidence="2">Molybdopterin or thiamine biosynthesis adenylyltransferase</fullName>
    </submittedName>
</protein>
<feature type="domain" description="THIF-type NAD/FAD binding fold" evidence="1">
    <location>
        <begin position="114"/>
        <end position="336"/>
    </location>
</feature>
<dbReference type="PANTHER" id="PTHR10953:SF102">
    <property type="entry name" value="ADENYLYLTRANSFERASE AND SULFURTRANSFERASE MOCS3"/>
    <property type="match status" value="1"/>
</dbReference>
<dbReference type="Pfam" id="PF00899">
    <property type="entry name" value="ThiF"/>
    <property type="match status" value="1"/>
</dbReference>
<keyword evidence="2" id="KW-0808">Transferase</keyword>
<proteinExistence type="predicted"/>
<evidence type="ECO:0000313" key="2">
    <source>
        <dbReference type="EMBL" id="SCX84350.1"/>
    </source>
</evidence>
<accession>A0A1G5B2Q6</accession>
<dbReference type="InterPro" id="IPR045886">
    <property type="entry name" value="ThiF/MoeB/HesA"/>
</dbReference>
<dbReference type="EMBL" id="FMVM01000001">
    <property type="protein sequence ID" value="SCX84350.1"/>
    <property type="molecule type" value="Genomic_DNA"/>
</dbReference>
<organism evidence="2 3">
    <name type="scientific">Paenibacillus polysaccharolyticus</name>
    <dbReference type="NCBI Taxonomy" id="582692"/>
    <lineage>
        <taxon>Bacteria</taxon>
        <taxon>Bacillati</taxon>
        <taxon>Bacillota</taxon>
        <taxon>Bacilli</taxon>
        <taxon>Bacillales</taxon>
        <taxon>Paenibacillaceae</taxon>
        <taxon>Paenibacillus</taxon>
    </lineage>
</organism>
<dbReference type="GO" id="GO:0016779">
    <property type="term" value="F:nucleotidyltransferase activity"/>
    <property type="evidence" value="ECO:0007669"/>
    <property type="project" value="UniProtKB-KW"/>
</dbReference>
<dbReference type="GO" id="GO:0004792">
    <property type="term" value="F:thiosulfate-cyanide sulfurtransferase activity"/>
    <property type="evidence" value="ECO:0007669"/>
    <property type="project" value="TreeGrafter"/>
</dbReference>
<dbReference type="GO" id="GO:0008641">
    <property type="term" value="F:ubiquitin-like modifier activating enzyme activity"/>
    <property type="evidence" value="ECO:0007669"/>
    <property type="project" value="InterPro"/>
</dbReference>
<dbReference type="STRING" id="582692.SAMN05720606_101200"/>
<evidence type="ECO:0000259" key="1">
    <source>
        <dbReference type="Pfam" id="PF00899"/>
    </source>
</evidence>
<reference evidence="3" key="1">
    <citation type="submission" date="2016-10" db="EMBL/GenBank/DDBJ databases">
        <authorList>
            <person name="Varghese N."/>
            <person name="Submissions S."/>
        </authorList>
    </citation>
    <scope>NUCLEOTIDE SEQUENCE [LARGE SCALE GENOMIC DNA]</scope>
    <source>
        <strain evidence="3">BL9</strain>
    </source>
</reference>
<dbReference type="RefSeq" id="WP_090915048.1">
    <property type="nucleotide sequence ID" value="NZ_FMVM01000001.1"/>
</dbReference>
<keyword evidence="2" id="KW-0548">Nucleotidyltransferase</keyword>
<sequence length="377" mass="41972">MRPKFKNVMNPIVRSGDNIRLGFEREVFEIEDKDGVILQFIMMLNGENTLEDLISKCGLTTREIMDGLEALDSIGVIEDFDANVEGLTLSELDRYRANLTFFSNFSDLKQGKYSYQSRLKHSKVVVLGLGGASLTAASLVGLGVGQVIGVDYDTVELSNLNRQFLYTEDSVGSFKSHETEKRLKQINKDIIVNVHNLKVTSPDDILDIISGSDLVINGIDSPGIVASRWVNAACVYHKVPIVQGGISNTKIIWETILPDCGCYDCFLIRSLRVDKHFEHQLRALYETRYEDTNSAVAPHVALLSGFLSAEVLKLLTNYTQSMLPSTTHVYDTAIMDILKSESWSKLDECPTCGIDGNCNEPISLERLIDIANNEVHI</sequence>
<dbReference type="SUPFAM" id="SSF69572">
    <property type="entry name" value="Activating enzymes of the ubiquitin-like proteins"/>
    <property type="match status" value="1"/>
</dbReference>
<gene>
    <name evidence="2" type="ORF">SAMN05720606_101200</name>
</gene>